<evidence type="ECO:0000313" key="1">
    <source>
        <dbReference type="EMBL" id="KTB47292.1"/>
    </source>
</evidence>
<organism evidence="1 2">
    <name type="scientific">Moniliophthora roreri</name>
    <name type="common">Frosty pod rot fungus</name>
    <name type="synonym">Monilia roreri</name>
    <dbReference type="NCBI Taxonomy" id="221103"/>
    <lineage>
        <taxon>Eukaryota</taxon>
        <taxon>Fungi</taxon>
        <taxon>Dikarya</taxon>
        <taxon>Basidiomycota</taxon>
        <taxon>Agaricomycotina</taxon>
        <taxon>Agaricomycetes</taxon>
        <taxon>Agaricomycetidae</taxon>
        <taxon>Agaricales</taxon>
        <taxon>Marasmiineae</taxon>
        <taxon>Marasmiaceae</taxon>
        <taxon>Moniliophthora</taxon>
    </lineage>
</organism>
<dbReference type="CDD" id="cd00303">
    <property type="entry name" value="retropepsin_like"/>
    <property type="match status" value="1"/>
</dbReference>
<name>A0A0W0GFI4_MONRR</name>
<protein>
    <recommendedName>
        <fullName evidence="3">Aspartic peptidase DDI1-type domain-containing protein</fullName>
    </recommendedName>
</protein>
<dbReference type="Pfam" id="PF13650">
    <property type="entry name" value="Asp_protease_2"/>
    <property type="match status" value="1"/>
</dbReference>
<dbReference type="Proteomes" id="UP000054988">
    <property type="component" value="Unassembled WGS sequence"/>
</dbReference>
<evidence type="ECO:0008006" key="3">
    <source>
        <dbReference type="Google" id="ProtNLM"/>
    </source>
</evidence>
<reference evidence="1 2" key="1">
    <citation type="submission" date="2015-12" db="EMBL/GenBank/DDBJ databases">
        <title>Draft genome sequence of Moniliophthora roreri, the causal agent of frosty pod rot of cacao.</title>
        <authorList>
            <person name="Aime M.C."/>
            <person name="Diaz-Valderrama J.R."/>
            <person name="Kijpornyongpan T."/>
            <person name="Phillips-Mora W."/>
        </authorList>
    </citation>
    <scope>NUCLEOTIDE SEQUENCE [LARGE SCALE GENOMIC DNA]</scope>
    <source>
        <strain evidence="1 2">MCA 2952</strain>
    </source>
</reference>
<dbReference type="SUPFAM" id="SSF50630">
    <property type="entry name" value="Acid proteases"/>
    <property type="match status" value="1"/>
</dbReference>
<comment type="caution">
    <text evidence="1">The sequence shown here is derived from an EMBL/GenBank/DDBJ whole genome shotgun (WGS) entry which is preliminary data.</text>
</comment>
<dbReference type="AlphaFoldDB" id="A0A0W0GFI4"/>
<proteinExistence type="predicted"/>
<evidence type="ECO:0000313" key="2">
    <source>
        <dbReference type="Proteomes" id="UP000054988"/>
    </source>
</evidence>
<dbReference type="InterPro" id="IPR021109">
    <property type="entry name" value="Peptidase_aspartic_dom_sf"/>
</dbReference>
<dbReference type="EMBL" id="LATX01000060">
    <property type="protein sequence ID" value="KTB47292.1"/>
    <property type="molecule type" value="Genomic_DNA"/>
</dbReference>
<accession>A0A0W0GFI4</accession>
<dbReference type="Gene3D" id="2.40.70.10">
    <property type="entry name" value="Acid Proteases"/>
    <property type="match status" value="1"/>
</dbReference>
<sequence length="313" mass="34842">MSKLKESVESDQTKHLSEEAVLLTVEEVKEVFVNIDEIHTSEMFKVLTEPVGDMPVGVVVQLDPIDQFNADIMDCPDGVKKVLTIVAAMTKGLRVIFPKVNGSSGMVEVVLDTGSQIISMDMQIAKSLDLTWDPNTVICMQSSNSGLNSMQGLARNVPFKFGEIVLYLQVHIVNGALYQVLLGRPFNTLANTKVLNNGEDTKLELTCPNTKRRVTLPMFKQGLYWPAQHEDVKPIVEEPESPQMEEEEEVALQFELTETSEVVLMGYKLPSTGKQFHPEELAEAYVMALYMGDGNENSESNRLIQQFLMGAKV</sequence>
<gene>
    <name evidence="1" type="ORF">WG66_128</name>
</gene>